<gene>
    <name evidence="1" type="ORF">LX97_00569</name>
</gene>
<proteinExistence type="predicted"/>
<comment type="caution">
    <text evidence="1">The sequence shown here is derived from an EMBL/GenBank/DDBJ whole genome shotgun (WGS) entry which is preliminary data.</text>
</comment>
<accession>A0ABX5Q0K0</accession>
<evidence type="ECO:0008006" key="3">
    <source>
        <dbReference type="Google" id="ProtNLM"/>
    </source>
</evidence>
<reference evidence="1 2" key="1">
    <citation type="submission" date="2018-06" db="EMBL/GenBank/DDBJ databases">
        <title>Genomic Encyclopedia of Archaeal and Bacterial Type Strains, Phase II (KMG-II): from individual species to whole genera.</title>
        <authorList>
            <person name="Goeker M."/>
        </authorList>
    </citation>
    <scope>NUCLEOTIDE SEQUENCE [LARGE SCALE GENOMIC DNA]</scope>
    <source>
        <strain evidence="1 2">DSM 17205</strain>
    </source>
</reference>
<organism evidence="1 2">
    <name type="scientific">Nonlabens dokdonensis</name>
    <dbReference type="NCBI Taxonomy" id="328515"/>
    <lineage>
        <taxon>Bacteria</taxon>
        <taxon>Pseudomonadati</taxon>
        <taxon>Bacteroidota</taxon>
        <taxon>Flavobacteriia</taxon>
        <taxon>Flavobacteriales</taxon>
        <taxon>Flavobacteriaceae</taxon>
        <taxon>Nonlabens</taxon>
    </lineage>
</organism>
<evidence type="ECO:0000313" key="2">
    <source>
        <dbReference type="Proteomes" id="UP000248584"/>
    </source>
</evidence>
<sequence length="129" mass="15642">MNTALHHKIDDYRRLFIKKDLIELSSWITTVEYINEELQHLKIIESQLIKNSVFSNTLIGFRRKNTLVMGLLCKYEQALKKELEFGKQEYNVTRAKEHEKYRSHYNELNNEFRQLKNVAYTNLSKYKRR</sequence>
<evidence type="ECO:0000313" key="1">
    <source>
        <dbReference type="EMBL" id="PZX43568.1"/>
    </source>
</evidence>
<dbReference type="Proteomes" id="UP000248584">
    <property type="component" value="Unassembled WGS sequence"/>
</dbReference>
<name>A0ABX5Q0K0_9FLAO</name>
<keyword evidence="2" id="KW-1185">Reference proteome</keyword>
<dbReference type="RefSeq" id="WP_015361382.1">
    <property type="nucleotide sequence ID" value="NZ_QKZR01000001.1"/>
</dbReference>
<protein>
    <recommendedName>
        <fullName evidence="3">Flagellar FliJ protein</fullName>
    </recommendedName>
</protein>
<dbReference type="EMBL" id="QKZR01000001">
    <property type="protein sequence ID" value="PZX43568.1"/>
    <property type="molecule type" value="Genomic_DNA"/>
</dbReference>